<evidence type="ECO:0000313" key="2">
    <source>
        <dbReference type="EMBL" id="CAB3259795.1"/>
    </source>
</evidence>
<gene>
    <name evidence="1" type="ORF">APLA_LOCUS13041</name>
    <name evidence="2" type="ORF">APLA_LOCUS16744</name>
</gene>
<evidence type="ECO:0000313" key="4">
    <source>
        <dbReference type="Proteomes" id="UP000494256"/>
    </source>
</evidence>
<accession>A0A8S1AXV6</accession>
<evidence type="ECO:0000313" key="1">
    <source>
        <dbReference type="EMBL" id="CAB3251455.1"/>
    </source>
</evidence>
<protein>
    <recommendedName>
        <fullName evidence="5">IQ domain-containing protein K</fullName>
    </recommendedName>
</protein>
<keyword evidence="3" id="KW-1185">Reference proteome</keyword>
<evidence type="ECO:0000313" key="3">
    <source>
        <dbReference type="Proteomes" id="UP000494106"/>
    </source>
</evidence>
<dbReference type="Proteomes" id="UP000494256">
    <property type="component" value="Unassembled WGS sequence"/>
</dbReference>
<dbReference type="InterPro" id="IPR043408">
    <property type="entry name" value="IQCK"/>
</dbReference>
<evidence type="ECO:0008006" key="5">
    <source>
        <dbReference type="Google" id="ProtNLM"/>
    </source>
</evidence>
<dbReference type="AlphaFoldDB" id="A0A8S1AXV6"/>
<sequence length="247" mass="28896">MAGKATDRKNKLKDSKSTAPNLTEAALAAFTLPESLSCSEVDFPVLIKRRAKANWAEIVNESNKLHQQIKEYAEAKAPPFKPAFLKTECDYIEKEVFVHLIPALVETLNKAKLWEALVRQKCFFNGIDHIVQLLWNNNPRHPDRKEKNLHLFNMPWVRAELKIRPRPYYPKSWLWPEDYAATLIQKTVRQYFVQKQEDVAEMREFWKKLEYESHVPEVEMNPFLARLFASSQTHTQKPKDHEGNAPK</sequence>
<dbReference type="PANTHER" id="PTHR34927:SF1">
    <property type="entry name" value="IQ DOMAIN-CONTAINING PROTEIN K"/>
    <property type="match status" value="1"/>
</dbReference>
<dbReference type="OrthoDB" id="2155538at2759"/>
<dbReference type="Proteomes" id="UP000494106">
    <property type="component" value="Unassembled WGS sequence"/>
</dbReference>
<dbReference type="EMBL" id="CADEBD010000745">
    <property type="protein sequence ID" value="CAB3259795.1"/>
    <property type="molecule type" value="Genomic_DNA"/>
</dbReference>
<organism evidence="1 3">
    <name type="scientific">Arctia plantaginis</name>
    <name type="common">Wood tiger moth</name>
    <name type="synonym">Phalaena plantaginis</name>
    <dbReference type="NCBI Taxonomy" id="874455"/>
    <lineage>
        <taxon>Eukaryota</taxon>
        <taxon>Metazoa</taxon>
        <taxon>Ecdysozoa</taxon>
        <taxon>Arthropoda</taxon>
        <taxon>Hexapoda</taxon>
        <taxon>Insecta</taxon>
        <taxon>Pterygota</taxon>
        <taxon>Neoptera</taxon>
        <taxon>Endopterygota</taxon>
        <taxon>Lepidoptera</taxon>
        <taxon>Glossata</taxon>
        <taxon>Ditrysia</taxon>
        <taxon>Noctuoidea</taxon>
        <taxon>Erebidae</taxon>
        <taxon>Arctiinae</taxon>
        <taxon>Arctia</taxon>
    </lineage>
</organism>
<reference evidence="3 4" key="1">
    <citation type="submission" date="2020-04" db="EMBL/GenBank/DDBJ databases">
        <authorList>
            <person name="Wallbank WR R."/>
            <person name="Pardo Diaz C."/>
            <person name="Kozak K."/>
            <person name="Martin S."/>
            <person name="Jiggins C."/>
            <person name="Moest M."/>
            <person name="Warren A I."/>
            <person name="Byers J.R.P. K."/>
            <person name="Montejo-Kovacevich G."/>
            <person name="Yen C E."/>
        </authorList>
    </citation>
    <scope>NUCLEOTIDE SEQUENCE [LARGE SCALE GENOMIC DNA]</scope>
</reference>
<dbReference type="PANTHER" id="PTHR34927">
    <property type="entry name" value="IQ DOMAIN-CONTAINING PROTEIN K"/>
    <property type="match status" value="1"/>
</dbReference>
<name>A0A8S1AXV6_ARCPL</name>
<proteinExistence type="predicted"/>
<dbReference type="EMBL" id="CADEBC010000550">
    <property type="protein sequence ID" value="CAB3251455.1"/>
    <property type="molecule type" value="Genomic_DNA"/>
</dbReference>
<comment type="caution">
    <text evidence="1">The sequence shown here is derived from an EMBL/GenBank/DDBJ whole genome shotgun (WGS) entry which is preliminary data.</text>
</comment>